<dbReference type="Gene3D" id="3.30.60.30">
    <property type="match status" value="1"/>
</dbReference>
<dbReference type="PROSITE" id="PS00282">
    <property type="entry name" value="KAZAL_1"/>
    <property type="match status" value="1"/>
</dbReference>
<dbReference type="CDD" id="cd00104">
    <property type="entry name" value="KAZAL_FS"/>
    <property type="match status" value="1"/>
</dbReference>
<name>B4IE23_DROSE</name>
<reference evidence="3 4" key="1">
    <citation type="journal article" date="2007" name="Nature">
        <title>Evolution of genes and genomes on the Drosophila phylogeny.</title>
        <authorList>
            <consortium name="Drosophila 12 Genomes Consortium"/>
            <person name="Clark A.G."/>
            <person name="Eisen M.B."/>
            <person name="Smith D.R."/>
            <person name="Bergman C.M."/>
            <person name="Oliver B."/>
            <person name="Markow T.A."/>
            <person name="Kaufman T.C."/>
            <person name="Kellis M."/>
            <person name="Gelbart W."/>
            <person name="Iyer V.N."/>
            <person name="Pollard D.A."/>
            <person name="Sackton T.B."/>
            <person name="Larracuente A.M."/>
            <person name="Singh N.D."/>
            <person name="Abad J.P."/>
            <person name="Abt D.N."/>
            <person name="Adryan B."/>
            <person name="Aguade M."/>
            <person name="Akashi H."/>
            <person name="Anderson W.W."/>
            <person name="Aquadro C.F."/>
            <person name="Ardell D.H."/>
            <person name="Arguello R."/>
            <person name="Artieri C.G."/>
            <person name="Barbash D.A."/>
            <person name="Barker D."/>
            <person name="Barsanti P."/>
            <person name="Batterham P."/>
            <person name="Batzoglou S."/>
            <person name="Begun D."/>
            <person name="Bhutkar A."/>
            <person name="Blanco E."/>
            <person name="Bosak S.A."/>
            <person name="Bradley R.K."/>
            <person name="Brand A.D."/>
            <person name="Brent M.R."/>
            <person name="Brooks A.N."/>
            <person name="Brown R.H."/>
            <person name="Butlin R.K."/>
            <person name="Caggese C."/>
            <person name="Calvi B.R."/>
            <person name="Bernardo de Carvalho A."/>
            <person name="Caspi A."/>
            <person name="Castrezana S."/>
            <person name="Celniker S.E."/>
            <person name="Chang J.L."/>
            <person name="Chapple C."/>
            <person name="Chatterji S."/>
            <person name="Chinwalla A."/>
            <person name="Civetta A."/>
            <person name="Clifton S.W."/>
            <person name="Comeron J.M."/>
            <person name="Costello J.C."/>
            <person name="Coyne J.A."/>
            <person name="Daub J."/>
            <person name="David R.G."/>
            <person name="Delcher A.L."/>
            <person name="Delehaunty K."/>
            <person name="Do C.B."/>
            <person name="Ebling H."/>
            <person name="Edwards K."/>
            <person name="Eickbush T."/>
            <person name="Evans J.D."/>
            <person name="Filipski A."/>
            <person name="Findeiss S."/>
            <person name="Freyhult E."/>
            <person name="Fulton L."/>
            <person name="Fulton R."/>
            <person name="Garcia A.C."/>
            <person name="Gardiner A."/>
            <person name="Garfield D.A."/>
            <person name="Garvin B.E."/>
            <person name="Gibson G."/>
            <person name="Gilbert D."/>
            <person name="Gnerre S."/>
            <person name="Godfrey J."/>
            <person name="Good R."/>
            <person name="Gotea V."/>
            <person name="Gravely B."/>
            <person name="Greenberg A.J."/>
            <person name="Griffiths-Jones S."/>
            <person name="Gross S."/>
            <person name="Guigo R."/>
            <person name="Gustafson E.A."/>
            <person name="Haerty W."/>
            <person name="Hahn M.W."/>
            <person name="Halligan D.L."/>
            <person name="Halpern A.L."/>
            <person name="Halter G.M."/>
            <person name="Han M.V."/>
            <person name="Heger A."/>
            <person name="Hillier L."/>
            <person name="Hinrichs A.S."/>
            <person name="Holmes I."/>
            <person name="Hoskins R.A."/>
            <person name="Hubisz M.J."/>
            <person name="Hultmark D."/>
            <person name="Huntley M.A."/>
            <person name="Jaffe D.B."/>
            <person name="Jagadeeshan S."/>
            <person name="Jeck W.R."/>
            <person name="Johnson J."/>
            <person name="Jones C.D."/>
            <person name="Jordan W.C."/>
            <person name="Karpen G.H."/>
            <person name="Kataoka E."/>
            <person name="Keightley P.D."/>
            <person name="Kheradpour P."/>
            <person name="Kirkness E.F."/>
            <person name="Koerich L.B."/>
            <person name="Kristiansen K."/>
            <person name="Kudrna D."/>
            <person name="Kulathinal R.J."/>
            <person name="Kumar S."/>
            <person name="Kwok R."/>
            <person name="Lander E."/>
            <person name="Langley C.H."/>
            <person name="Lapoint R."/>
            <person name="Lazzaro B.P."/>
            <person name="Lee S.J."/>
            <person name="Levesque L."/>
            <person name="Li R."/>
            <person name="Lin C.F."/>
            <person name="Lin M.F."/>
            <person name="Lindblad-Toh K."/>
            <person name="Llopart A."/>
            <person name="Long M."/>
            <person name="Low L."/>
            <person name="Lozovsky E."/>
            <person name="Lu J."/>
            <person name="Luo M."/>
            <person name="Machado C.A."/>
            <person name="Makalowski W."/>
            <person name="Marzo M."/>
            <person name="Matsuda M."/>
            <person name="Matzkin L."/>
            <person name="McAllister B."/>
            <person name="McBride C.S."/>
            <person name="McKernan B."/>
            <person name="McKernan K."/>
            <person name="Mendez-Lago M."/>
            <person name="Minx P."/>
            <person name="Mollenhauer M.U."/>
            <person name="Montooth K."/>
            <person name="Mount S.M."/>
            <person name="Mu X."/>
            <person name="Myers E."/>
            <person name="Negre B."/>
            <person name="Newfeld S."/>
            <person name="Nielsen R."/>
            <person name="Noor M.A."/>
            <person name="O'Grady P."/>
            <person name="Pachter L."/>
            <person name="Papaceit M."/>
            <person name="Parisi M.J."/>
            <person name="Parisi M."/>
            <person name="Parts L."/>
            <person name="Pedersen J.S."/>
            <person name="Pesole G."/>
            <person name="Phillippy A.M."/>
            <person name="Ponting C.P."/>
            <person name="Pop M."/>
            <person name="Porcelli D."/>
            <person name="Powell J.R."/>
            <person name="Prohaska S."/>
            <person name="Pruitt K."/>
            <person name="Puig M."/>
            <person name="Quesneville H."/>
            <person name="Ram K.R."/>
            <person name="Rand D."/>
            <person name="Rasmussen M.D."/>
            <person name="Reed L.K."/>
            <person name="Reenan R."/>
            <person name="Reily A."/>
            <person name="Remington K.A."/>
            <person name="Rieger T.T."/>
            <person name="Ritchie M.G."/>
            <person name="Robin C."/>
            <person name="Rogers Y.H."/>
            <person name="Rohde C."/>
            <person name="Rozas J."/>
            <person name="Rubenfield M.J."/>
            <person name="Ruiz A."/>
            <person name="Russo S."/>
            <person name="Salzberg S.L."/>
            <person name="Sanchez-Gracia A."/>
            <person name="Saranga D.J."/>
            <person name="Sato H."/>
            <person name="Schaeffer S.W."/>
            <person name="Schatz M.C."/>
            <person name="Schlenke T."/>
            <person name="Schwartz R."/>
            <person name="Segarra C."/>
            <person name="Singh R.S."/>
            <person name="Sirot L."/>
            <person name="Sirota M."/>
            <person name="Sisneros N.B."/>
            <person name="Smith C.D."/>
            <person name="Smith T.F."/>
            <person name="Spieth J."/>
            <person name="Stage D.E."/>
            <person name="Stark A."/>
            <person name="Stephan W."/>
            <person name="Strausberg R.L."/>
            <person name="Strempel S."/>
            <person name="Sturgill D."/>
            <person name="Sutton G."/>
            <person name="Sutton G.G."/>
            <person name="Tao W."/>
            <person name="Teichmann S."/>
            <person name="Tobari Y.N."/>
            <person name="Tomimura Y."/>
            <person name="Tsolas J.M."/>
            <person name="Valente V.L."/>
            <person name="Venter E."/>
            <person name="Venter J.C."/>
            <person name="Vicario S."/>
            <person name="Vieira F.G."/>
            <person name="Vilella A.J."/>
            <person name="Villasante A."/>
            <person name="Walenz B."/>
            <person name="Wang J."/>
            <person name="Wasserman M."/>
            <person name="Watts T."/>
            <person name="Wilson D."/>
            <person name="Wilson R.K."/>
            <person name="Wing R.A."/>
            <person name="Wolfner M.F."/>
            <person name="Wong A."/>
            <person name="Wong G.K."/>
            <person name="Wu C.I."/>
            <person name="Wu G."/>
            <person name="Yamamoto D."/>
            <person name="Yang H.P."/>
            <person name="Yang S.P."/>
            <person name="Yorke J.A."/>
            <person name="Yoshida K."/>
            <person name="Zdobnov E."/>
            <person name="Zhang P."/>
            <person name="Zhang Y."/>
            <person name="Zimin A.V."/>
            <person name="Baldwin J."/>
            <person name="Abdouelleil A."/>
            <person name="Abdulkadir J."/>
            <person name="Abebe A."/>
            <person name="Abera B."/>
            <person name="Abreu J."/>
            <person name="Acer S.C."/>
            <person name="Aftuck L."/>
            <person name="Alexander A."/>
            <person name="An P."/>
            <person name="Anderson E."/>
            <person name="Anderson S."/>
            <person name="Arachi H."/>
            <person name="Azer M."/>
            <person name="Bachantsang P."/>
            <person name="Barry A."/>
            <person name="Bayul T."/>
            <person name="Berlin A."/>
            <person name="Bessette D."/>
            <person name="Bloom T."/>
            <person name="Blye J."/>
            <person name="Boguslavskiy L."/>
            <person name="Bonnet C."/>
            <person name="Boukhgalter B."/>
            <person name="Bourzgui I."/>
            <person name="Brown A."/>
            <person name="Cahill P."/>
            <person name="Channer S."/>
            <person name="Cheshatsang Y."/>
            <person name="Chuda L."/>
            <person name="Citroen M."/>
            <person name="Collymore A."/>
            <person name="Cooke P."/>
            <person name="Costello M."/>
            <person name="D'Aco K."/>
            <person name="Daza R."/>
            <person name="De Haan G."/>
            <person name="DeGray S."/>
            <person name="DeMaso C."/>
            <person name="Dhargay N."/>
            <person name="Dooley K."/>
            <person name="Dooley E."/>
            <person name="Doricent M."/>
            <person name="Dorje P."/>
            <person name="Dorjee K."/>
            <person name="Dupes A."/>
            <person name="Elong R."/>
            <person name="Falk J."/>
            <person name="Farina A."/>
            <person name="Faro S."/>
            <person name="Ferguson D."/>
            <person name="Fisher S."/>
            <person name="Foley C.D."/>
            <person name="Franke A."/>
            <person name="Friedrich D."/>
            <person name="Gadbois L."/>
            <person name="Gearin G."/>
            <person name="Gearin C.R."/>
            <person name="Giannoukos G."/>
            <person name="Goode T."/>
            <person name="Graham J."/>
            <person name="Grandbois E."/>
            <person name="Grewal S."/>
            <person name="Gyaltsen K."/>
            <person name="Hafez N."/>
            <person name="Hagos B."/>
            <person name="Hall J."/>
            <person name="Henson C."/>
            <person name="Hollinger A."/>
            <person name="Honan T."/>
            <person name="Huard M.D."/>
            <person name="Hughes L."/>
            <person name="Hurhula B."/>
            <person name="Husby M.E."/>
            <person name="Kamat A."/>
            <person name="Kanga B."/>
            <person name="Kashin S."/>
            <person name="Khazanovich D."/>
            <person name="Kisner P."/>
            <person name="Lance K."/>
            <person name="Lara M."/>
            <person name="Lee W."/>
            <person name="Lennon N."/>
            <person name="Letendre F."/>
            <person name="LeVine R."/>
            <person name="Lipovsky A."/>
            <person name="Liu X."/>
            <person name="Liu J."/>
            <person name="Liu S."/>
            <person name="Lokyitsang T."/>
            <person name="Lokyitsang Y."/>
            <person name="Lubonja R."/>
            <person name="Lui A."/>
            <person name="MacDonald P."/>
            <person name="Magnisalis V."/>
            <person name="Maru K."/>
            <person name="Matthews C."/>
            <person name="McCusker W."/>
            <person name="McDonough S."/>
            <person name="Mehta T."/>
            <person name="Meldrim J."/>
            <person name="Meneus L."/>
            <person name="Mihai O."/>
            <person name="Mihalev A."/>
            <person name="Mihova T."/>
            <person name="Mittelman R."/>
            <person name="Mlenga V."/>
            <person name="Montmayeur A."/>
            <person name="Mulrain L."/>
            <person name="Navidi A."/>
            <person name="Naylor J."/>
            <person name="Negash T."/>
            <person name="Nguyen T."/>
            <person name="Nguyen N."/>
            <person name="Nicol R."/>
            <person name="Norbu C."/>
            <person name="Norbu N."/>
            <person name="Novod N."/>
            <person name="O'Neill B."/>
            <person name="Osman S."/>
            <person name="Markiewicz E."/>
            <person name="Oyono O.L."/>
            <person name="Patti C."/>
            <person name="Phunkhang P."/>
            <person name="Pierre F."/>
            <person name="Priest M."/>
            <person name="Raghuraman S."/>
            <person name="Rege F."/>
            <person name="Reyes R."/>
            <person name="Rise C."/>
            <person name="Rogov P."/>
            <person name="Ross K."/>
            <person name="Ryan E."/>
            <person name="Settipalli S."/>
            <person name="Shea T."/>
            <person name="Sherpa N."/>
            <person name="Shi L."/>
            <person name="Shih D."/>
            <person name="Sparrow T."/>
            <person name="Spaulding J."/>
            <person name="Stalker J."/>
            <person name="Stange-Thomann N."/>
            <person name="Stavropoulos S."/>
            <person name="Stone C."/>
            <person name="Strader C."/>
            <person name="Tesfaye S."/>
            <person name="Thomson T."/>
            <person name="Thoulutsang Y."/>
            <person name="Thoulutsang D."/>
            <person name="Topham K."/>
            <person name="Topping I."/>
            <person name="Tsamla T."/>
            <person name="Vassiliev H."/>
            <person name="Vo A."/>
            <person name="Wangchuk T."/>
            <person name="Wangdi T."/>
            <person name="Weiand M."/>
            <person name="Wilkinson J."/>
            <person name="Wilson A."/>
            <person name="Yadav S."/>
            <person name="Young G."/>
            <person name="Yu Q."/>
            <person name="Zembek L."/>
            <person name="Zhong D."/>
            <person name="Zimmer A."/>
            <person name="Zwirko Z."/>
            <person name="Jaffe D.B."/>
            <person name="Alvarez P."/>
            <person name="Brockman W."/>
            <person name="Butler J."/>
            <person name="Chin C."/>
            <person name="Gnerre S."/>
            <person name="Grabherr M."/>
            <person name="Kleber M."/>
            <person name="Mauceli E."/>
            <person name="MacCallum I."/>
        </authorList>
    </citation>
    <scope>NUCLEOTIDE SEQUENCE [LARGE SCALE GENOMIC DNA]</scope>
    <source>
        <strain evidence="4">Rob3c / Tucson 14021-0248.25</strain>
    </source>
</reference>
<dbReference type="PhylomeDB" id="B4IE23"/>
<dbReference type="OMA" id="QCDLNCA"/>
<evidence type="ECO:0000259" key="2">
    <source>
        <dbReference type="PROSITE" id="PS51465"/>
    </source>
</evidence>
<dbReference type="STRING" id="7238.B4IE23"/>
<gene>
    <name evidence="3" type="primary">Dsec\GM26602</name>
    <name evidence="3" type="ORF">Dsec_GM26602</name>
</gene>
<accession>B4IE23</accession>
<protein>
    <submittedName>
        <fullName evidence="3">GM26602</fullName>
    </submittedName>
</protein>
<feature type="domain" description="Kazal-like" evidence="2">
    <location>
        <begin position="21"/>
        <end position="68"/>
    </location>
</feature>
<evidence type="ECO:0000313" key="4">
    <source>
        <dbReference type="Proteomes" id="UP000001292"/>
    </source>
</evidence>
<dbReference type="Proteomes" id="UP000001292">
    <property type="component" value="Unassembled WGS sequence"/>
</dbReference>
<dbReference type="SMART" id="SM00280">
    <property type="entry name" value="KAZAL"/>
    <property type="match status" value="1"/>
</dbReference>
<dbReference type="SUPFAM" id="SSF100895">
    <property type="entry name" value="Kazal-type serine protease inhibitors"/>
    <property type="match status" value="1"/>
</dbReference>
<evidence type="ECO:0000256" key="1">
    <source>
        <dbReference type="SAM" id="SignalP"/>
    </source>
</evidence>
<evidence type="ECO:0000313" key="3">
    <source>
        <dbReference type="EMBL" id="EDW45850.1"/>
    </source>
</evidence>
<sequence length="68" mass="7489">MRCLAFITFCLSALLALAVGQVFQYDCPCPRNYDPVCGSDSLTYSNPCVLDCLSKNGRSITMEKKGRC</sequence>
<keyword evidence="1" id="KW-0732">Signal</keyword>
<organism evidence="4">
    <name type="scientific">Drosophila sechellia</name>
    <name type="common">Fruit fly</name>
    <dbReference type="NCBI Taxonomy" id="7238"/>
    <lineage>
        <taxon>Eukaryota</taxon>
        <taxon>Metazoa</taxon>
        <taxon>Ecdysozoa</taxon>
        <taxon>Arthropoda</taxon>
        <taxon>Hexapoda</taxon>
        <taxon>Insecta</taxon>
        <taxon>Pterygota</taxon>
        <taxon>Neoptera</taxon>
        <taxon>Endopterygota</taxon>
        <taxon>Diptera</taxon>
        <taxon>Brachycera</taxon>
        <taxon>Muscomorpha</taxon>
        <taxon>Ephydroidea</taxon>
        <taxon>Drosophilidae</taxon>
        <taxon>Drosophila</taxon>
        <taxon>Sophophora</taxon>
    </lineage>
</organism>
<dbReference type="InterPro" id="IPR036058">
    <property type="entry name" value="Kazal_dom_sf"/>
</dbReference>
<proteinExistence type="predicted"/>
<dbReference type="PROSITE" id="PS51465">
    <property type="entry name" value="KAZAL_2"/>
    <property type="match status" value="1"/>
</dbReference>
<keyword evidence="4" id="KW-1185">Reference proteome</keyword>
<dbReference type="HOGENOM" id="CLU_169765_5_1_1"/>
<feature type="signal peptide" evidence="1">
    <location>
        <begin position="1"/>
        <end position="20"/>
    </location>
</feature>
<dbReference type="InterPro" id="IPR002350">
    <property type="entry name" value="Kazal_dom"/>
</dbReference>
<dbReference type="AlphaFoldDB" id="B4IE23"/>
<dbReference type="Pfam" id="PF00050">
    <property type="entry name" value="Kazal_1"/>
    <property type="match status" value="1"/>
</dbReference>
<dbReference type="EMBL" id="CH480831">
    <property type="protein sequence ID" value="EDW45850.1"/>
    <property type="molecule type" value="Genomic_DNA"/>
</dbReference>
<feature type="chain" id="PRO_5002810509" evidence="1">
    <location>
        <begin position="21"/>
        <end position="68"/>
    </location>
</feature>